<dbReference type="AlphaFoldDB" id="A0AAV7SPP1"/>
<name>A0AAV7SPP1_PLEWA</name>
<dbReference type="Proteomes" id="UP001066276">
    <property type="component" value="Chromosome 4_2"/>
</dbReference>
<keyword evidence="1" id="KW-0175">Coiled coil</keyword>
<feature type="coiled-coil region" evidence="1">
    <location>
        <begin position="34"/>
        <end position="103"/>
    </location>
</feature>
<gene>
    <name evidence="2" type="ORF">NDU88_006459</name>
</gene>
<evidence type="ECO:0000256" key="1">
    <source>
        <dbReference type="SAM" id="Coils"/>
    </source>
</evidence>
<evidence type="ECO:0000313" key="3">
    <source>
        <dbReference type="Proteomes" id="UP001066276"/>
    </source>
</evidence>
<proteinExistence type="predicted"/>
<comment type="caution">
    <text evidence="2">The sequence shown here is derived from an EMBL/GenBank/DDBJ whole genome shotgun (WGS) entry which is preliminary data.</text>
</comment>
<dbReference type="EMBL" id="JANPWB010000008">
    <property type="protein sequence ID" value="KAJ1166049.1"/>
    <property type="molecule type" value="Genomic_DNA"/>
</dbReference>
<evidence type="ECO:0000313" key="2">
    <source>
        <dbReference type="EMBL" id="KAJ1166049.1"/>
    </source>
</evidence>
<organism evidence="2 3">
    <name type="scientific">Pleurodeles waltl</name>
    <name type="common">Iberian ribbed newt</name>
    <dbReference type="NCBI Taxonomy" id="8319"/>
    <lineage>
        <taxon>Eukaryota</taxon>
        <taxon>Metazoa</taxon>
        <taxon>Chordata</taxon>
        <taxon>Craniata</taxon>
        <taxon>Vertebrata</taxon>
        <taxon>Euteleostomi</taxon>
        <taxon>Amphibia</taxon>
        <taxon>Batrachia</taxon>
        <taxon>Caudata</taxon>
        <taxon>Salamandroidea</taxon>
        <taxon>Salamandridae</taxon>
        <taxon>Pleurodelinae</taxon>
        <taxon>Pleurodeles</taxon>
    </lineage>
</organism>
<accession>A0AAV7SPP1</accession>
<protein>
    <submittedName>
        <fullName evidence="2">Uncharacterized protein</fullName>
    </submittedName>
</protein>
<sequence>MSDAINTTGDTEPVTLTFQESLFGALCTDIATLKQDLTKDIKGLTKDMNELGDRVDTLERAGETQGEPLDAYRCETLELQDRNVELRYQVEDLEKRSRRANIRIKGVLLQAAEGIWRNTCTD</sequence>
<reference evidence="2" key="1">
    <citation type="journal article" date="2022" name="bioRxiv">
        <title>Sequencing and chromosome-scale assembly of the giantPleurodeles waltlgenome.</title>
        <authorList>
            <person name="Brown T."/>
            <person name="Elewa A."/>
            <person name="Iarovenko S."/>
            <person name="Subramanian E."/>
            <person name="Araus A.J."/>
            <person name="Petzold A."/>
            <person name="Susuki M."/>
            <person name="Suzuki K.-i.T."/>
            <person name="Hayashi T."/>
            <person name="Toyoda A."/>
            <person name="Oliveira C."/>
            <person name="Osipova E."/>
            <person name="Leigh N.D."/>
            <person name="Simon A."/>
            <person name="Yun M.H."/>
        </authorList>
    </citation>
    <scope>NUCLEOTIDE SEQUENCE</scope>
    <source>
        <strain evidence="2">20211129_DDA</strain>
        <tissue evidence="2">Liver</tissue>
    </source>
</reference>
<keyword evidence="3" id="KW-1185">Reference proteome</keyword>